<dbReference type="PANTHER" id="PTHR43355:SF2">
    <property type="entry name" value="FLAVIN REDUCTASE (NADPH)"/>
    <property type="match status" value="1"/>
</dbReference>
<dbReference type="RefSeq" id="WP_059073372.1">
    <property type="nucleotide sequence ID" value="NZ_CP049366.1"/>
</dbReference>
<reference evidence="2 3" key="1">
    <citation type="submission" date="2020-02" db="EMBL/GenBank/DDBJ databases">
        <title>Complete Genome Sequence of Lactobacillus sp. NFFJ11 Isolated from animal feed.</title>
        <authorList>
            <person name="Jung J.Y."/>
        </authorList>
    </citation>
    <scope>NUCLEOTIDE SEQUENCE [LARGE SCALE GENOMIC DNA]</scope>
    <source>
        <strain evidence="2 3">NFFJ11</strain>
    </source>
</reference>
<evidence type="ECO:0000259" key="1">
    <source>
        <dbReference type="Pfam" id="PF13460"/>
    </source>
</evidence>
<dbReference type="InterPro" id="IPR036291">
    <property type="entry name" value="NAD(P)-bd_dom_sf"/>
</dbReference>
<dbReference type="Gene3D" id="3.40.50.720">
    <property type="entry name" value="NAD(P)-binding Rossmann-like Domain"/>
    <property type="match status" value="1"/>
</dbReference>
<dbReference type="InterPro" id="IPR051606">
    <property type="entry name" value="Polyketide_Oxido-like"/>
</dbReference>
<dbReference type="EMBL" id="CP049366">
    <property type="protein sequence ID" value="QMT84020.1"/>
    <property type="molecule type" value="Genomic_DNA"/>
</dbReference>
<evidence type="ECO:0000313" key="2">
    <source>
        <dbReference type="EMBL" id="QMT84020.1"/>
    </source>
</evidence>
<dbReference type="Pfam" id="PF13460">
    <property type="entry name" value="NAD_binding_10"/>
    <property type="match status" value="1"/>
</dbReference>
<dbReference type="KEGG" id="cpab:G6534_05015"/>
<organism evidence="2 3">
    <name type="scientific">Companilactobacillus pabuli</name>
    <dbReference type="NCBI Taxonomy" id="2714036"/>
    <lineage>
        <taxon>Bacteria</taxon>
        <taxon>Bacillati</taxon>
        <taxon>Bacillota</taxon>
        <taxon>Bacilli</taxon>
        <taxon>Lactobacillales</taxon>
        <taxon>Lactobacillaceae</taxon>
        <taxon>Companilactobacillus</taxon>
    </lineage>
</organism>
<dbReference type="InterPro" id="IPR016040">
    <property type="entry name" value="NAD(P)-bd_dom"/>
</dbReference>
<protein>
    <submittedName>
        <fullName evidence="2">NAD(P)H-binding protein</fullName>
    </submittedName>
</protein>
<dbReference type="GO" id="GO:0042602">
    <property type="term" value="F:riboflavin reductase (NADPH) activity"/>
    <property type="evidence" value="ECO:0007669"/>
    <property type="project" value="TreeGrafter"/>
</dbReference>
<dbReference type="PANTHER" id="PTHR43355">
    <property type="entry name" value="FLAVIN REDUCTASE (NADPH)"/>
    <property type="match status" value="1"/>
</dbReference>
<sequence length="219" mass="24816">MKNVLILGAYGKIARLVEKRLVGNPEYKLTLVLRNASRLDNLKTIQNVQIIEGNVDDKQLLTSIMPDQDIVYANLNGNMELWAQNIISAIQETKTNNLIWITGSGLYHEVPDPFGSWVENYVGHASKEDTRRAAKIIESSSLQYSIIRAAYMTNDSEIDYELTKKGETFKGTMISRSSIADFVIKIINDPEKYMSESYGISKPGTDNMLHQIREMEHDI</sequence>
<dbReference type="GO" id="GO:0004074">
    <property type="term" value="F:biliverdin reductase [NAD(P)H] activity"/>
    <property type="evidence" value="ECO:0007669"/>
    <property type="project" value="TreeGrafter"/>
</dbReference>
<name>A0A7L7KW36_9LACO</name>
<evidence type="ECO:0000313" key="3">
    <source>
        <dbReference type="Proteomes" id="UP000514410"/>
    </source>
</evidence>
<keyword evidence="3" id="KW-1185">Reference proteome</keyword>
<dbReference type="Proteomes" id="UP000514410">
    <property type="component" value="Chromosome"/>
</dbReference>
<feature type="domain" description="NAD(P)-binding" evidence="1">
    <location>
        <begin position="8"/>
        <end position="190"/>
    </location>
</feature>
<dbReference type="AlphaFoldDB" id="A0A7L7KW36"/>
<dbReference type="SUPFAM" id="SSF51735">
    <property type="entry name" value="NAD(P)-binding Rossmann-fold domains"/>
    <property type="match status" value="1"/>
</dbReference>
<gene>
    <name evidence="2" type="ORF">G6534_05015</name>
</gene>
<accession>A0A7L7KW36</accession>
<proteinExistence type="predicted"/>